<comment type="caution">
    <text evidence="1">The sequence shown here is derived from an EMBL/GenBank/DDBJ whole genome shotgun (WGS) entry which is preliminary data.</text>
</comment>
<evidence type="ECO:0000313" key="2">
    <source>
        <dbReference type="Proteomes" id="UP000829196"/>
    </source>
</evidence>
<name>A0A8T3AUK5_DENNO</name>
<gene>
    <name evidence="1" type="ORF">KFK09_018518</name>
</gene>
<proteinExistence type="predicted"/>
<dbReference type="AlphaFoldDB" id="A0A8T3AUK5"/>
<dbReference type="EMBL" id="JAGYWB010000013">
    <property type="protein sequence ID" value="KAI0500306.1"/>
    <property type="molecule type" value="Genomic_DNA"/>
</dbReference>
<evidence type="ECO:0000313" key="1">
    <source>
        <dbReference type="EMBL" id="KAI0500306.1"/>
    </source>
</evidence>
<organism evidence="1 2">
    <name type="scientific">Dendrobium nobile</name>
    <name type="common">Orchid</name>
    <dbReference type="NCBI Taxonomy" id="94219"/>
    <lineage>
        <taxon>Eukaryota</taxon>
        <taxon>Viridiplantae</taxon>
        <taxon>Streptophyta</taxon>
        <taxon>Embryophyta</taxon>
        <taxon>Tracheophyta</taxon>
        <taxon>Spermatophyta</taxon>
        <taxon>Magnoliopsida</taxon>
        <taxon>Liliopsida</taxon>
        <taxon>Asparagales</taxon>
        <taxon>Orchidaceae</taxon>
        <taxon>Epidendroideae</taxon>
        <taxon>Malaxideae</taxon>
        <taxon>Dendrobiinae</taxon>
        <taxon>Dendrobium</taxon>
    </lineage>
</organism>
<keyword evidence="2" id="KW-1185">Reference proteome</keyword>
<dbReference type="Proteomes" id="UP000829196">
    <property type="component" value="Unassembled WGS sequence"/>
</dbReference>
<accession>A0A8T3AUK5</accession>
<protein>
    <submittedName>
        <fullName evidence="1">Uncharacterized protein</fullName>
    </submittedName>
</protein>
<reference evidence="1" key="1">
    <citation type="journal article" date="2022" name="Front. Genet.">
        <title>Chromosome-Scale Assembly of the Dendrobium nobile Genome Provides Insights Into the Molecular Mechanism of the Biosynthesis of the Medicinal Active Ingredient of Dendrobium.</title>
        <authorList>
            <person name="Xu Q."/>
            <person name="Niu S.-C."/>
            <person name="Li K.-L."/>
            <person name="Zheng P.-J."/>
            <person name="Zhang X.-J."/>
            <person name="Jia Y."/>
            <person name="Liu Y."/>
            <person name="Niu Y.-X."/>
            <person name="Yu L.-H."/>
            <person name="Chen D.-F."/>
            <person name="Zhang G.-Q."/>
        </authorList>
    </citation>
    <scope>NUCLEOTIDE SEQUENCE</scope>
    <source>
        <tissue evidence="1">Leaf</tissue>
    </source>
</reference>
<sequence>MRNMILPVFAFSGAWKVIEGWGSLLFPQVDGDWIWVHIARIADPTFYRPEVKRCPSLPSCWFIILVREQLACHMSLRRSSDSISLYQQAVSELDLIFILGCPSFHPLGLESGNEFTFFVHKSLTPCLNTWTMLQ</sequence>